<evidence type="ECO:0000313" key="4">
    <source>
        <dbReference type="Proteomes" id="UP000177310"/>
    </source>
</evidence>
<dbReference type="Pfam" id="PF00437">
    <property type="entry name" value="T2SSE"/>
    <property type="match status" value="1"/>
</dbReference>
<dbReference type="InterPro" id="IPR027417">
    <property type="entry name" value="P-loop_NTPase"/>
</dbReference>
<feature type="domain" description="Bacterial type II secretion system protein E" evidence="2">
    <location>
        <begin position="124"/>
        <end position="280"/>
    </location>
</feature>
<comment type="similarity">
    <text evidence="1">Belongs to the GSP E family.</text>
</comment>
<evidence type="ECO:0000313" key="3">
    <source>
        <dbReference type="EMBL" id="OGY49964.1"/>
    </source>
</evidence>
<dbReference type="Gene3D" id="3.30.450.90">
    <property type="match status" value="1"/>
</dbReference>
<dbReference type="SUPFAM" id="SSF52540">
    <property type="entry name" value="P-loop containing nucleoside triphosphate hydrolases"/>
    <property type="match status" value="1"/>
</dbReference>
<dbReference type="EMBL" id="MHIL01000038">
    <property type="protein sequence ID" value="OGY49964.1"/>
    <property type="molecule type" value="Genomic_DNA"/>
</dbReference>
<proteinExistence type="inferred from homology"/>
<accession>A0A1G1YCL7</accession>
<evidence type="ECO:0000256" key="1">
    <source>
        <dbReference type="ARBA" id="ARBA00006611"/>
    </source>
</evidence>
<evidence type="ECO:0000259" key="2">
    <source>
        <dbReference type="Pfam" id="PF00437"/>
    </source>
</evidence>
<sequence>MPPVAIEKTISDILTAAAKRKASYVHLTVGVYPVLRIDDALVELKEEPAVSAEFMEAFAGKLLTDEQRRELAAEKEITCLRDLNGKFRFKVTIFHQKGSLAATLKLIPARIPPLGSLGLPPVVSELTKKMNGLVVIAGPYGSGRTTTVAALLEEINKSRSETIVTIEQPIEYIFSNQKSLVEQREIGRDANSFAEALQHLQEADVDVLMIDVNREPGVVPAVVQFAGAGRLAFLQMDTTTAVQTIEELLAAFSRDERDRAQLLLSKTLSAIVCQRLVPRIGGGVVVAAEVLIANDAIRTLIAGGRTRQLMTILQSSREEGMSTIDQSLGSLVKSNVVLIDRAIEYATDPIALRAAVKR</sequence>
<reference evidence="3 4" key="1">
    <citation type="journal article" date="2016" name="Nat. Commun.">
        <title>Thousands of microbial genomes shed light on interconnected biogeochemical processes in an aquifer system.</title>
        <authorList>
            <person name="Anantharaman K."/>
            <person name="Brown C.T."/>
            <person name="Hug L.A."/>
            <person name="Sharon I."/>
            <person name="Castelle C.J."/>
            <person name="Probst A.J."/>
            <person name="Thomas B.C."/>
            <person name="Singh A."/>
            <person name="Wilkins M.J."/>
            <person name="Karaoz U."/>
            <person name="Brodie E.L."/>
            <person name="Williams K.H."/>
            <person name="Hubbard S.S."/>
            <person name="Banfield J.F."/>
        </authorList>
    </citation>
    <scope>NUCLEOTIDE SEQUENCE [LARGE SCALE GENOMIC DNA]</scope>
</reference>
<dbReference type="AlphaFoldDB" id="A0A1G1YCL7"/>
<dbReference type="PANTHER" id="PTHR30486">
    <property type="entry name" value="TWITCHING MOTILITY PROTEIN PILT"/>
    <property type="match status" value="1"/>
</dbReference>
<dbReference type="GO" id="GO:0016887">
    <property type="term" value="F:ATP hydrolysis activity"/>
    <property type="evidence" value="ECO:0007669"/>
    <property type="project" value="InterPro"/>
</dbReference>
<comment type="caution">
    <text evidence="3">The sequence shown here is derived from an EMBL/GenBank/DDBJ whole genome shotgun (WGS) entry which is preliminary data.</text>
</comment>
<gene>
    <name evidence="3" type="ORF">A3J59_00910</name>
</gene>
<protein>
    <recommendedName>
        <fullName evidence="2">Bacterial type II secretion system protein E domain-containing protein</fullName>
    </recommendedName>
</protein>
<organism evidence="3 4">
    <name type="scientific">Candidatus Buchananbacteria bacterium RIFCSPHIGHO2_02_FULL_56_16</name>
    <dbReference type="NCBI Taxonomy" id="1797542"/>
    <lineage>
        <taxon>Bacteria</taxon>
        <taxon>Candidatus Buchananiibacteriota</taxon>
    </lineage>
</organism>
<name>A0A1G1YCL7_9BACT</name>
<dbReference type="Gene3D" id="3.40.50.300">
    <property type="entry name" value="P-loop containing nucleotide triphosphate hydrolases"/>
    <property type="match status" value="1"/>
</dbReference>
<dbReference type="InterPro" id="IPR050921">
    <property type="entry name" value="T4SS_GSP_E_ATPase"/>
</dbReference>
<dbReference type="InterPro" id="IPR001482">
    <property type="entry name" value="T2SS/T4SS_dom"/>
</dbReference>
<dbReference type="STRING" id="1797542.A3J59_00910"/>
<dbReference type="Proteomes" id="UP000177310">
    <property type="component" value="Unassembled WGS sequence"/>
</dbReference>